<keyword evidence="2" id="KW-0808">Transferase</keyword>
<dbReference type="Proteomes" id="UP001517376">
    <property type="component" value="Unassembled WGS sequence"/>
</dbReference>
<organism evidence="3 4">
    <name type="scientific">Paragemmobacter ruber</name>
    <dbReference type="NCBI Taxonomy" id="1985673"/>
    <lineage>
        <taxon>Bacteria</taxon>
        <taxon>Pseudomonadati</taxon>
        <taxon>Pseudomonadota</taxon>
        <taxon>Alphaproteobacteria</taxon>
        <taxon>Rhodobacterales</taxon>
        <taxon>Paracoccaceae</taxon>
        <taxon>Paragemmobacter</taxon>
    </lineage>
</organism>
<protein>
    <submittedName>
        <fullName evidence="3">Cephalosporin hydroxylase</fullName>
    </submittedName>
</protein>
<dbReference type="PANTHER" id="PTHR40048:SF1">
    <property type="entry name" value="RHAMNOSYL O-METHYLTRANSFERASE"/>
    <property type="match status" value="1"/>
</dbReference>
<dbReference type="RefSeq" id="WP_161766028.1">
    <property type="nucleotide sequence ID" value="NZ_JAAATW010000001.1"/>
</dbReference>
<keyword evidence="4" id="KW-1185">Reference proteome</keyword>
<evidence type="ECO:0000313" key="4">
    <source>
        <dbReference type="Proteomes" id="UP001517376"/>
    </source>
</evidence>
<name>A0ABW9Y3Z3_9RHOB</name>
<evidence type="ECO:0000256" key="1">
    <source>
        <dbReference type="ARBA" id="ARBA00022603"/>
    </source>
</evidence>
<evidence type="ECO:0000313" key="3">
    <source>
        <dbReference type="EMBL" id="NBE07083.1"/>
    </source>
</evidence>
<sequence>MTDFEREVAGRLQEAARNDDLQAATATFMERSIAARYSYNWFWMGRPIIQYPQDICAMQELVWRVRPDVIVETGIAHGGSLILSASLLAMLDLCDATEAGGVVDPAQPKRRVVGVDIDIRPHNRAAIEAHPMAKRITMIQGSSVDPGIVAQVKAAVGDAKTVLVCLDSNHTHDHVLAELEAYAPMVTMGSYCVVFDTVIENLPSEMYVDRPWDVGDNSMTAVQEWLKSNTGFVIDHEMDAKLQISVAPNGYLRRVR</sequence>
<gene>
    <name evidence="3" type="ORF">GU920_06015</name>
</gene>
<dbReference type="Gene3D" id="3.40.50.150">
    <property type="entry name" value="Vaccinia Virus protein VP39"/>
    <property type="match status" value="1"/>
</dbReference>
<keyword evidence="1" id="KW-0489">Methyltransferase</keyword>
<dbReference type="InterPro" id="IPR007072">
    <property type="entry name" value="RNMT_CmcI"/>
</dbReference>
<proteinExistence type="predicted"/>
<accession>A0ABW9Y3Z3</accession>
<dbReference type="Pfam" id="PF04989">
    <property type="entry name" value="RMNT_CmcI"/>
    <property type="match status" value="1"/>
</dbReference>
<dbReference type="EMBL" id="JAAATW010000001">
    <property type="protein sequence ID" value="NBE07083.1"/>
    <property type="molecule type" value="Genomic_DNA"/>
</dbReference>
<reference evidence="4" key="1">
    <citation type="submission" date="2020-01" db="EMBL/GenBank/DDBJ databases">
        <title>Sphingomonas sp. strain CSW-10.</title>
        <authorList>
            <person name="Chen W.-M."/>
        </authorList>
    </citation>
    <scope>NUCLEOTIDE SEQUENCE [LARGE SCALE GENOMIC DNA]</scope>
    <source>
        <strain evidence="4">CCP-1</strain>
    </source>
</reference>
<dbReference type="SUPFAM" id="SSF53335">
    <property type="entry name" value="S-adenosyl-L-methionine-dependent methyltransferases"/>
    <property type="match status" value="1"/>
</dbReference>
<comment type="caution">
    <text evidence="3">The sequence shown here is derived from an EMBL/GenBank/DDBJ whole genome shotgun (WGS) entry which is preliminary data.</text>
</comment>
<dbReference type="PANTHER" id="PTHR40048">
    <property type="entry name" value="RHAMNOSYL O-METHYLTRANSFERASE"/>
    <property type="match status" value="1"/>
</dbReference>
<dbReference type="InterPro" id="IPR029063">
    <property type="entry name" value="SAM-dependent_MTases_sf"/>
</dbReference>
<evidence type="ECO:0000256" key="2">
    <source>
        <dbReference type="ARBA" id="ARBA00022679"/>
    </source>
</evidence>